<keyword evidence="6 13" id="KW-0479">Metal-binding</keyword>
<comment type="caution">
    <text evidence="15">The sequence shown here is derived from an EMBL/GenBank/DDBJ whole genome shotgun (WGS) entry which is preliminary data.</text>
</comment>
<dbReference type="SUPFAM" id="SSF48264">
    <property type="entry name" value="Cytochrome P450"/>
    <property type="match status" value="1"/>
</dbReference>
<keyword evidence="9 14" id="KW-0560">Oxidoreductase</keyword>
<dbReference type="FunFam" id="1.10.630.10:FF:000238">
    <property type="entry name" value="Cytochrome P450 2A6"/>
    <property type="match status" value="1"/>
</dbReference>
<dbReference type="STRING" id="307972.A0A2G8KYG1"/>
<comment type="similarity">
    <text evidence="4 14">Belongs to the cytochrome P450 family.</text>
</comment>
<keyword evidence="7" id="KW-0256">Endoplasmic reticulum</keyword>
<evidence type="ECO:0000256" key="5">
    <source>
        <dbReference type="ARBA" id="ARBA00022617"/>
    </source>
</evidence>
<dbReference type="PRINTS" id="PR00385">
    <property type="entry name" value="P450"/>
</dbReference>
<evidence type="ECO:0000256" key="12">
    <source>
        <dbReference type="ARBA" id="ARBA00023136"/>
    </source>
</evidence>
<feature type="non-terminal residue" evidence="15">
    <location>
        <position position="1"/>
    </location>
</feature>
<feature type="binding site" description="axial binding residue" evidence="13">
    <location>
        <position position="320"/>
    </location>
    <ligand>
        <name>heme</name>
        <dbReference type="ChEBI" id="CHEBI:30413"/>
    </ligand>
    <ligandPart>
        <name>Fe</name>
        <dbReference type="ChEBI" id="CHEBI:18248"/>
    </ligandPart>
</feature>
<dbReference type="GO" id="GO:0016705">
    <property type="term" value="F:oxidoreductase activity, acting on paired donors, with incorporation or reduction of molecular oxygen"/>
    <property type="evidence" value="ECO:0007669"/>
    <property type="project" value="InterPro"/>
</dbReference>
<evidence type="ECO:0000256" key="11">
    <source>
        <dbReference type="ARBA" id="ARBA00023033"/>
    </source>
</evidence>
<evidence type="ECO:0000256" key="10">
    <source>
        <dbReference type="ARBA" id="ARBA00023004"/>
    </source>
</evidence>
<dbReference type="InterPro" id="IPR017972">
    <property type="entry name" value="Cyt_P450_CS"/>
</dbReference>
<dbReference type="PRINTS" id="PR00463">
    <property type="entry name" value="EP450I"/>
</dbReference>
<accession>A0A2G8KYG1</accession>
<evidence type="ECO:0000256" key="1">
    <source>
        <dbReference type="ARBA" id="ARBA00001971"/>
    </source>
</evidence>
<evidence type="ECO:0000256" key="7">
    <source>
        <dbReference type="ARBA" id="ARBA00022824"/>
    </source>
</evidence>
<keyword evidence="5 13" id="KW-0349">Heme</keyword>
<reference evidence="15 16" key="1">
    <citation type="journal article" date="2017" name="PLoS Biol.">
        <title>The sea cucumber genome provides insights into morphological evolution and visceral regeneration.</title>
        <authorList>
            <person name="Zhang X."/>
            <person name="Sun L."/>
            <person name="Yuan J."/>
            <person name="Sun Y."/>
            <person name="Gao Y."/>
            <person name="Zhang L."/>
            <person name="Li S."/>
            <person name="Dai H."/>
            <person name="Hamel J.F."/>
            <person name="Liu C."/>
            <person name="Yu Y."/>
            <person name="Liu S."/>
            <person name="Lin W."/>
            <person name="Guo K."/>
            <person name="Jin S."/>
            <person name="Xu P."/>
            <person name="Storey K.B."/>
            <person name="Huan P."/>
            <person name="Zhang T."/>
            <person name="Zhou Y."/>
            <person name="Zhang J."/>
            <person name="Lin C."/>
            <person name="Li X."/>
            <person name="Xing L."/>
            <person name="Huo D."/>
            <person name="Sun M."/>
            <person name="Wang L."/>
            <person name="Mercier A."/>
            <person name="Li F."/>
            <person name="Yang H."/>
            <person name="Xiang J."/>
        </authorList>
    </citation>
    <scope>NUCLEOTIDE SEQUENCE [LARGE SCALE GENOMIC DNA]</scope>
    <source>
        <strain evidence="15">Shaxun</strain>
        <tissue evidence="15">Muscle</tissue>
    </source>
</reference>
<dbReference type="GO" id="GO:0005506">
    <property type="term" value="F:iron ion binding"/>
    <property type="evidence" value="ECO:0007669"/>
    <property type="project" value="InterPro"/>
</dbReference>
<dbReference type="PROSITE" id="PS00086">
    <property type="entry name" value="CYTOCHROME_P450"/>
    <property type="match status" value="1"/>
</dbReference>
<gene>
    <name evidence="15" type="ORF">BSL78_10053</name>
</gene>
<dbReference type="PANTHER" id="PTHR24300:SF417">
    <property type="entry name" value="CYTOCHROME P450 508B1-RELATED"/>
    <property type="match status" value="1"/>
</dbReference>
<dbReference type="OrthoDB" id="2789670at2759"/>
<evidence type="ECO:0000256" key="2">
    <source>
        <dbReference type="ARBA" id="ARBA00004174"/>
    </source>
</evidence>
<evidence type="ECO:0000256" key="6">
    <source>
        <dbReference type="ARBA" id="ARBA00022723"/>
    </source>
</evidence>
<evidence type="ECO:0000256" key="4">
    <source>
        <dbReference type="ARBA" id="ARBA00010617"/>
    </source>
</evidence>
<dbReference type="InterPro" id="IPR050182">
    <property type="entry name" value="Cytochrome_P450_fam2"/>
</dbReference>
<dbReference type="InterPro" id="IPR036396">
    <property type="entry name" value="Cyt_P450_sf"/>
</dbReference>
<keyword evidence="10 13" id="KW-0408">Iron</keyword>
<dbReference type="Gene3D" id="1.10.630.10">
    <property type="entry name" value="Cytochrome P450"/>
    <property type="match status" value="1"/>
</dbReference>
<comment type="cofactor">
    <cofactor evidence="1 13">
        <name>heme</name>
        <dbReference type="ChEBI" id="CHEBI:30413"/>
    </cofactor>
</comment>
<keyword evidence="11 14" id="KW-0503">Monooxygenase</keyword>
<dbReference type="Pfam" id="PF00067">
    <property type="entry name" value="p450"/>
    <property type="match status" value="1"/>
</dbReference>
<evidence type="ECO:0000256" key="14">
    <source>
        <dbReference type="RuleBase" id="RU000461"/>
    </source>
</evidence>
<dbReference type="GO" id="GO:0004497">
    <property type="term" value="F:monooxygenase activity"/>
    <property type="evidence" value="ECO:0007669"/>
    <property type="project" value="UniProtKB-KW"/>
</dbReference>
<evidence type="ECO:0000256" key="9">
    <source>
        <dbReference type="ARBA" id="ARBA00023002"/>
    </source>
</evidence>
<evidence type="ECO:0000256" key="3">
    <source>
        <dbReference type="ARBA" id="ARBA00004406"/>
    </source>
</evidence>
<dbReference type="Proteomes" id="UP000230750">
    <property type="component" value="Unassembled WGS sequence"/>
</dbReference>
<dbReference type="PANTHER" id="PTHR24300">
    <property type="entry name" value="CYTOCHROME P450 508A4-RELATED"/>
    <property type="match status" value="1"/>
</dbReference>
<dbReference type="AlphaFoldDB" id="A0A2G8KYG1"/>
<dbReference type="GO" id="GO:0020037">
    <property type="term" value="F:heme binding"/>
    <property type="evidence" value="ECO:0007669"/>
    <property type="project" value="InterPro"/>
</dbReference>
<dbReference type="GO" id="GO:0005789">
    <property type="term" value="C:endoplasmic reticulum membrane"/>
    <property type="evidence" value="ECO:0007669"/>
    <property type="project" value="UniProtKB-SubCell"/>
</dbReference>
<comment type="subcellular location">
    <subcellularLocation>
        <location evidence="3">Endoplasmic reticulum membrane</location>
        <topology evidence="3">Peripheral membrane protein</topology>
    </subcellularLocation>
    <subcellularLocation>
        <location evidence="2">Microsome membrane</location>
        <topology evidence="2">Peripheral membrane protein</topology>
    </subcellularLocation>
</comment>
<proteinExistence type="inferred from homology"/>
<evidence type="ECO:0000256" key="13">
    <source>
        <dbReference type="PIRSR" id="PIRSR602401-1"/>
    </source>
</evidence>
<keyword evidence="12" id="KW-0472">Membrane</keyword>
<evidence type="ECO:0000313" key="15">
    <source>
        <dbReference type="EMBL" id="PIK53039.1"/>
    </source>
</evidence>
<keyword evidence="8" id="KW-0492">Microsome</keyword>
<evidence type="ECO:0000256" key="8">
    <source>
        <dbReference type="ARBA" id="ARBA00022848"/>
    </source>
</evidence>
<dbReference type="EMBL" id="MRZV01000304">
    <property type="protein sequence ID" value="PIK53039.1"/>
    <property type="molecule type" value="Genomic_DNA"/>
</dbReference>
<evidence type="ECO:0000313" key="16">
    <source>
        <dbReference type="Proteomes" id="UP000230750"/>
    </source>
</evidence>
<sequence>IILSQGDQWRIVRKFTTELFRRLGVGRARFQDCIATEVDRLADSLEELANGDPVPDIQYRFQKAIMNIVSGVILGKQFEYNEDGFKEMIHIIETYLKLTGPSGPDTLSLSLPFGQGAQLRDCMARFKTFCLDSIKTHQAVNEHGDHSDFVGAFLKEMENINDENDEVFNHDNLCACCLDMFVAGVDTISSTLSFVILFLVNFPEVQEKCQKEIDGIIGQDRKATYADKDKLPYLQATISESLRLANVAPFGAPHVANKDLEMFGYDVPKGTMFMANYGGIFFDESKYPNWKDFNPDRFIEGGIYKKDPDFFPFSTGYRTCPGELLARMELFLFLSNLLQKFHFKIPEGAEMPDYHLGKAGGTRTPLAYPVVIGTRL</sequence>
<protein>
    <submittedName>
        <fullName evidence="15">Putative cytochrome P450 2J2-like</fullName>
    </submittedName>
</protein>
<dbReference type="InterPro" id="IPR001128">
    <property type="entry name" value="Cyt_P450"/>
</dbReference>
<keyword evidence="16" id="KW-1185">Reference proteome</keyword>
<name>A0A2G8KYG1_STIJA</name>
<dbReference type="CDD" id="cd20617">
    <property type="entry name" value="CYP1_2-like"/>
    <property type="match status" value="1"/>
</dbReference>
<organism evidence="15 16">
    <name type="scientific">Stichopus japonicus</name>
    <name type="common">Sea cucumber</name>
    <dbReference type="NCBI Taxonomy" id="307972"/>
    <lineage>
        <taxon>Eukaryota</taxon>
        <taxon>Metazoa</taxon>
        <taxon>Echinodermata</taxon>
        <taxon>Eleutherozoa</taxon>
        <taxon>Echinozoa</taxon>
        <taxon>Holothuroidea</taxon>
        <taxon>Aspidochirotacea</taxon>
        <taxon>Aspidochirotida</taxon>
        <taxon>Stichopodidae</taxon>
        <taxon>Apostichopus</taxon>
    </lineage>
</organism>
<dbReference type="InterPro" id="IPR002401">
    <property type="entry name" value="Cyt_P450_E_grp-I"/>
</dbReference>